<keyword evidence="22" id="KW-1185">Reference proteome</keyword>
<evidence type="ECO:0000256" key="13">
    <source>
        <dbReference type="ARBA" id="ARBA00045476"/>
    </source>
</evidence>
<gene>
    <name evidence="21" type="ORF">V1264_004042</name>
</gene>
<comment type="function">
    <text evidence="13">In addition to its role as an aminoacyl-tRNA synthetase, has also cysteine persulfide synthase activity. Produces reactive persulfide species such as cysteine persulfide (CysSSH) from substrate cysteine and mediate direct incorporation of CysSSH into proteins during translations, resulting in protein persulfides and polysulfides. CysSSHs behave as potent antioxidants and cellular protectants.</text>
</comment>
<dbReference type="InterPro" id="IPR015273">
    <property type="entry name" value="Cys-tRNA-synt_Ia_DALR"/>
</dbReference>
<comment type="caution">
    <text evidence="21">The sequence shown here is derived from an EMBL/GenBank/DDBJ whole genome shotgun (WGS) entry which is preliminary data.</text>
</comment>
<evidence type="ECO:0000256" key="2">
    <source>
        <dbReference type="ARBA" id="ARBA00005594"/>
    </source>
</evidence>
<dbReference type="InterPro" id="IPR015803">
    <property type="entry name" value="Cys-tRNA-ligase"/>
</dbReference>
<evidence type="ECO:0000256" key="7">
    <source>
        <dbReference type="ARBA" id="ARBA00022833"/>
    </source>
</evidence>
<keyword evidence="5" id="KW-0479">Metal-binding</keyword>
<dbReference type="GO" id="GO:0005737">
    <property type="term" value="C:cytoplasm"/>
    <property type="evidence" value="ECO:0007669"/>
    <property type="project" value="InterPro"/>
</dbReference>
<evidence type="ECO:0000256" key="3">
    <source>
        <dbReference type="ARBA" id="ARBA00012832"/>
    </source>
</evidence>
<feature type="domain" description="Cysteinyl-tRNA synthetase class Ia DALR" evidence="20">
    <location>
        <begin position="434"/>
        <end position="491"/>
    </location>
</feature>
<evidence type="ECO:0000259" key="19">
    <source>
        <dbReference type="Pfam" id="PF01406"/>
    </source>
</evidence>
<comment type="catalytic activity">
    <reaction evidence="15">
        <text>2 L-cysteine = S-sulfanyl-L-cysteine + L-alanine</text>
        <dbReference type="Rhea" id="RHEA:78543"/>
        <dbReference type="ChEBI" id="CHEBI:35235"/>
        <dbReference type="ChEBI" id="CHEBI:57972"/>
        <dbReference type="ChEBI" id="CHEBI:58591"/>
    </reaction>
    <physiologicalReaction direction="left-to-right" evidence="15">
        <dbReference type="Rhea" id="RHEA:78544"/>
    </physiologicalReaction>
</comment>
<organism evidence="21 22">
    <name type="scientific">Littorina saxatilis</name>
    <dbReference type="NCBI Taxonomy" id="31220"/>
    <lineage>
        <taxon>Eukaryota</taxon>
        <taxon>Metazoa</taxon>
        <taxon>Spiralia</taxon>
        <taxon>Lophotrochozoa</taxon>
        <taxon>Mollusca</taxon>
        <taxon>Gastropoda</taxon>
        <taxon>Caenogastropoda</taxon>
        <taxon>Littorinimorpha</taxon>
        <taxon>Littorinoidea</taxon>
        <taxon>Littorinidae</taxon>
        <taxon>Littorina</taxon>
    </lineage>
</organism>
<evidence type="ECO:0000256" key="11">
    <source>
        <dbReference type="ARBA" id="ARBA00031499"/>
    </source>
</evidence>
<keyword evidence="9" id="KW-0648">Protein biosynthesis</keyword>
<evidence type="ECO:0000256" key="16">
    <source>
        <dbReference type="ARBA" id="ARBA00047731"/>
    </source>
</evidence>
<comment type="function">
    <text evidence="12">Mitochondrial cysteine-specific aminoacyl-tRNA synthetase that catalyzes the ATP-dependent ligation of cysteine to tRNA(Cys).</text>
</comment>
<dbReference type="InterPro" id="IPR024909">
    <property type="entry name" value="Cys-tRNA/MSH_ligase"/>
</dbReference>
<dbReference type="NCBIfam" id="TIGR00435">
    <property type="entry name" value="cysS"/>
    <property type="match status" value="1"/>
</dbReference>
<dbReference type="PRINTS" id="PR00983">
    <property type="entry name" value="TRNASYNTHCYS"/>
</dbReference>
<comment type="catalytic activity">
    <reaction evidence="17">
        <text>S-sulfanyl-L-cysteine + tRNA(Cys) + ATP = (S)-sulfanyl-L-cysteinyl-tRNA(Cys) + AMP + diphosphate</text>
        <dbReference type="Rhea" id="RHEA:78647"/>
        <dbReference type="Rhea" id="RHEA-COMP:9661"/>
        <dbReference type="Rhea" id="RHEA-COMP:19119"/>
        <dbReference type="ChEBI" id="CHEBI:30616"/>
        <dbReference type="ChEBI" id="CHEBI:33019"/>
        <dbReference type="ChEBI" id="CHEBI:58591"/>
        <dbReference type="ChEBI" id="CHEBI:78442"/>
        <dbReference type="ChEBI" id="CHEBI:229520"/>
        <dbReference type="ChEBI" id="CHEBI:456215"/>
    </reaction>
    <physiologicalReaction direction="left-to-right" evidence="17">
        <dbReference type="Rhea" id="RHEA:78648"/>
    </physiologicalReaction>
</comment>
<dbReference type="CDD" id="cd00672">
    <property type="entry name" value="CysRS_core"/>
    <property type="match status" value="1"/>
</dbReference>
<dbReference type="GO" id="GO:0005524">
    <property type="term" value="F:ATP binding"/>
    <property type="evidence" value="ECO:0007669"/>
    <property type="project" value="UniProtKB-KW"/>
</dbReference>
<evidence type="ECO:0000256" key="17">
    <source>
        <dbReference type="ARBA" id="ARBA00048609"/>
    </source>
</evidence>
<dbReference type="GO" id="GO:0006423">
    <property type="term" value="P:cysteinyl-tRNA aminoacylation"/>
    <property type="evidence" value="ECO:0007669"/>
    <property type="project" value="InterPro"/>
</dbReference>
<evidence type="ECO:0000256" key="6">
    <source>
        <dbReference type="ARBA" id="ARBA00022741"/>
    </source>
</evidence>
<evidence type="ECO:0000256" key="4">
    <source>
        <dbReference type="ARBA" id="ARBA00022598"/>
    </source>
</evidence>
<dbReference type="Proteomes" id="UP001374579">
    <property type="component" value="Unassembled WGS sequence"/>
</dbReference>
<evidence type="ECO:0000313" key="21">
    <source>
        <dbReference type="EMBL" id="KAK7097001.1"/>
    </source>
</evidence>
<reference evidence="21 22" key="1">
    <citation type="submission" date="2024-02" db="EMBL/GenBank/DDBJ databases">
        <title>Chromosome-scale genome assembly of the rough periwinkle Littorina saxatilis.</title>
        <authorList>
            <person name="De Jode A."/>
            <person name="Faria R."/>
            <person name="Formenti G."/>
            <person name="Sims Y."/>
            <person name="Smith T.P."/>
            <person name="Tracey A."/>
            <person name="Wood J.M.D."/>
            <person name="Zagrodzka Z.B."/>
            <person name="Johannesson K."/>
            <person name="Butlin R.K."/>
            <person name="Leder E.H."/>
        </authorList>
    </citation>
    <scope>NUCLEOTIDE SEQUENCE [LARGE SCALE GENOMIC DNA]</scope>
    <source>
        <strain evidence="21">Snail1</strain>
        <tissue evidence="21">Muscle</tissue>
    </source>
</reference>
<evidence type="ECO:0000256" key="14">
    <source>
        <dbReference type="ARBA" id="ARBA00047499"/>
    </source>
</evidence>
<name>A0AAN9B0K9_9CAEN</name>
<evidence type="ECO:0000259" key="20">
    <source>
        <dbReference type="Pfam" id="PF09190"/>
    </source>
</evidence>
<evidence type="ECO:0000256" key="5">
    <source>
        <dbReference type="ARBA" id="ARBA00022723"/>
    </source>
</evidence>
<dbReference type="SUPFAM" id="SSF52374">
    <property type="entry name" value="Nucleotidylyl transferase"/>
    <property type="match status" value="1"/>
</dbReference>
<evidence type="ECO:0000256" key="8">
    <source>
        <dbReference type="ARBA" id="ARBA00022840"/>
    </source>
</evidence>
<dbReference type="PANTHER" id="PTHR10890">
    <property type="entry name" value="CYSTEINYL-TRNA SYNTHETASE"/>
    <property type="match status" value="1"/>
</dbReference>
<dbReference type="InterPro" id="IPR032678">
    <property type="entry name" value="tRNA-synt_1_cat_dom"/>
</dbReference>
<evidence type="ECO:0000256" key="18">
    <source>
        <dbReference type="ARBA" id="ARBA00049046"/>
    </source>
</evidence>
<accession>A0AAN9B0K9</accession>
<evidence type="ECO:0000313" key="22">
    <source>
        <dbReference type="Proteomes" id="UP001374579"/>
    </source>
</evidence>
<protein>
    <recommendedName>
        <fullName evidence="3">cysteine--tRNA ligase</fullName>
        <ecNumber evidence="3">6.1.1.16</ecNumber>
    </recommendedName>
    <alternativeName>
        <fullName evidence="11">Cysteinyl-tRNA synthetase</fullName>
    </alternativeName>
</protein>
<keyword evidence="8" id="KW-0067">ATP-binding</keyword>
<keyword evidence="4" id="KW-0436">Ligase</keyword>
<keyword evidence="7" id="KW-0862">Zinc</keyword>
<keyword evidence="10" id="KW-0030">Aminoacyl-tRNA synthetase</keyword>
<feature type="domain" description="tRNA synthetases class I catalytic" evidence="19">
    <location>
        <begin position="98"/>
        <end position="389"/>
    </location>
</feature>
<dbReference type="HAMAP" id="MF_00041">
    <property type="entry name" value="Cys_tRNA_synth"/>
    <property type="match status" value="1"/>
</dbReference>
<evidence type="ECO:0000256" key="1">
    <source>
        <dbReference type="ARBA" id="ARBA00001947"/>
    </source>
</evidence>
<evidence type="ECO:0000256" key="9">
    <source>
        <dbReference type="ARBA" id="ARBA00022917"/>
    </source>
</evidence>
<keyword evidence="6" id="KW-0547">Nucleotide-binding</keyword>
<dbReference type="PANTHER" id="PTHR10890:SF27">
    <property type="entry name" value="CYSTEINE--TRNA LIGASE, MITOCHONDRIAL-RELATED"/>
    <property type="match status" value="1"/>
</dbReference>
<dbReference type="EC" id="6.1.1.16" evidence="3"/>
<comment type="catalytic activity">
    <reaction evidence="18">
        <text>tRNA(Cys) + L-cysteine + ATP = L-cysteinyl-tRNA(Cys) + AMP + diphosphate</text>
        <dbReference type="Rhea" id="RHEA:17773"/>
        <dbReference type="Rhea" id="RHEA-COMP:9661"/>
        <dbReference type="Rhea" id="RHEA-COMP:9679"/>
        <dbReference type="ChEBI" id="CHEBI:30616"/>
        <dbReference type="ChEBI" id="CHEBI:33019"/>
        <dbReference type="ChEBI" id="CHEBI:35235"/>
        <dbReference type="ChEBI" id="CHEBI:78442"/>
        <dbReference type="ChEBI" id="CHEBI:78517"/>
        <dbReference type="ChEBI" id="CHEBI:456215"/>
        <dbReference type="EC" id="6.1.1.16"/>
    </reaction>
    <physiologicalReaction direction="right-to-left" evidence="18">
        <dbReference type="Rhea" id="RHEA:17775"/>
    </physiologicalReaction>
</comment>
<comment type="similarity">
    <text evidence="2">Belongs to the class-I aminoacyl-tRNA synthetase family.</text>
</comment>
<dbReference type="Gene3D" id="1.20.120.1910">
    <property type="entry name" value="Cysteine-tRNA ligase, C-terminal anti-codon recognition domain"/>
    <property type="match status" value="1"/>
</dbReference>
<dbReference type="FunFam" id="3.40.50.620:FF:000027">
    <property type="entry name" value="Cysteine--tRNA ligase, cytoplasmic"/>
    <property type="match status" value="1"/>
</dbReference>
<proteinExistence type="inferred from homology"/>
<comment type="catalytic activity">
    <reaction evidence="16">
        <text>S-sulfanyl-L-cysteine + L-cysteine = S-disulfanyl-L-cysteine + L-alanine</text>
        <dbReference type="Rhea" id="RHEA:78627"/>
        <dbReference type="ChEBI" id="CHEBI:35235"/>
        <dbReference type="ChEBI" id="CHEBI:57972"/>
        <dbReference type="ChEBI" id="CHEBI:58591"/>
        <dbReference type="ChEBI" id="CHEBI:229465"/>
    </reaction>
    <physiologicalReaction direction="left-to-right" evidence="16">
        <dbReference type="Rhea" id="RHEA:78628"/>
    </physiologicalReaction>
</comment>
<dbReference type="SUPFAM" id="SSF47323">
    <property type="entry name" value="Anticodon-binding domain of a subclass of class I aminoacyl-tRNA synthetases"/>
    <property type="match status" value="1"/>
</dbReference>
<evidence type="ECO:0000256" key="15">
    <source>
        <dbReference type="ARBA" id="ARBA00047548"/>
    </source>
</evidence>
<dbReference type="Pfam" id="PF01406">
    <property type="entry name" value="tRNA-synt_1e"/>
    <property type="match status" value="1"/>
</dbReference>
<evidence type="ECO:0000256" key="12">
    <source>
        <dbReference type="ARBA" id="ARBA00043868"/>
    </source>
</evidence>
<dbReference type="Pfam" id="PF09190">
    <property type="entry name" value="DALR_2"/>
    <property type="match status" value="1"/>
</dbReference>
<dbReference type="InterPro" id="IPR009080">
    <property type="entry name" value="tRNAsynth_Ia_anticodon-bd"/>
</dbReference>
<dbReference type="Gene3D" id="3.40.50.620">
    <property type="entry name" value="HUPs"/>
    <property type="match status" value="1"/>
</dbReference>
<dbReference type="EMBL" id="JBAMIC010000013">
    <property type="protein sequence ID" value="KAK7097001.1"/>
    <property type="molecule type" value="Genomic_DNA"/>
</dbReference>
<dbReference type="AlphaFoldDB" id="A0AAN9B0K9"/>
<sequence length="602" mass="68216">MKIISHFRRAANVGVNAVICSRSLIRTQNLVSTSQSKSRHWCCVNPFPLCATAFQCRTHATCTIGGNSQWEKPEGYDTGIMVWHPMVKKKVPLILNEKKIAKWYMCGPTVYDSAHIGHASSYVRFDIIRRIMGSVFDVDAMLVMGITDIDDKIIRRVKETGATISQLTRTYEVEFFQDMTALNVSAPTALTRVTDHVDDIIIFVQRIIDNGLAYATEDGSVYFDVLKYGKYGQMRQVLYDSEKLSDKYKRNAPDFALWKGSKPDEPSWPAPWGNGRPGWHIECSAMASAVFGPNLDIHTGGVDLMFPHHENEIAQSQAHFSCDQWSNYWFHTGHLFLKEDTEKMSKSLKNTVSVNQLLDDYTPNQFRMLCLLTHYRNSIEFSKETMEKAVVVMTQLNSLVTQCDAYVQGRFDCPHISQSELYARIHQARESAEKAFADDFNTPRAMEAVIGLMKYVNQLLAQKTESSGGPRIPAAVGAATVYIRRVLKQLGLDLGRKKTEEDTDAQRQFQFAMNTMTSFRSRVRNLALSSDHVANVLEKHCPVPTENVNRIRKDMFSPLLTACDDVREELASANIQIKDIKKQSTWNVEDRKRSTTLTAQSS</sequence>
<comment type="catalytic activity">
    <reaction evidence="14">
        <text>S-disulfanyl-L-cysteine + tRNA(Cys) + ATP = (S)-disulfanyl-L-cysteinyl-tRNA(Cys) + AMP + diphosphate</text>
        <dbReference type="Rhea" id="RHEA:78651"/>
        <dbReference type="Rhea" id="RHEA-COMP:9661"/>
        <dbReference type="Rhea" id="RHEA-COMP:19120"/>
        <dbReference type="ChEBI" id="CHEBI:30616"/>
        <dbReference type="ChEBI" id="CHEBI:33019"/>
        <dbReference type="ChEBI" id="CHEBI:78442"/>
        <dbReference type="ChEBI" id="CHEBI:229465"/>
        <dbReference type="ChEBI" id="CHEBI:229521"/>
        <dbReference type="ChEBI" id="CHEBI:456215"/>
    </reaction>
    <physiologicalReaction direction="left-to-right" evidence="14">
        <dbReference type="Rhea" id="RHEA:78652"/>
    </physiologicalReaction>
</comment>
<dbReference type="GO" id="GO:0004817">
    <property type="term" value="F:cysteine-tRNA ligase activity"/>
    <property type="evidence" value="ECO:0007669"/>
    <property type="project" value="UniProtKB-EC"/>
</dbReference>
<comment type="cofactor">
    <cofactor evidence="1">
        <name>Zn(2+)</name>
        <dbReference type="ChEBI" id="CHEBI:29105"/>
    </cofactor>
</comment>
<evidence type="ECO:0000256" key="10">
    <source>
        <dbReference type="ARBA" id="ARBA00023146"/>
    </source>
</evidence>
<dbReference type="GO" id="GO:0046872">
    <property type="term" value="F:metal ion binding"/>
    <property type="evidence" value="ECO:0007669"/>
    <property type="project" value="UniProtKB-KW"/>
</dbReference>
<dbReference type="InterPro" id="IPR014729">
    <property type="entry name" value="Rossmann-like_a/b/a_fold"/>
</dbReference>